<evidence type="ECO:0000256" key="6">
    <source>
        <dbReference type="ARBA" id="ARBA00023180"/>
    </source>
</evidence>
<name>A0A3M2SN15_9HYPO</name>
<feature type="transmembrane region" description="Helical" evidence="8">
    <location>
        <begin position="76"/>
        <end position="101"/>
    </location>
</feature>
<keyword evidence="3 8" id="KW-0812">Transmembrane</keyword>
<feature type="transmembrane region" description="Helical" evidence="8">
    <location>
        <begin position="203"/>
        <end position="227"/>
    </location>
</feature>
<dbReference type="GO" id="GO:0016020">
    <property type="term" value="C:membrane"/>
    <property type="evidence" value="ECO:0007669"/>
    <property type="project" value="UniProtKB-SubCell"/>
</dbReference>
<evidence type="ECO:0000313" key="11">
    <source>
        <dbReference type="Proteomes" id="UP000277212"/>
    </source>
</evidence>
<feature type="transmembrane region" description="Helical" evidence="8">
    <location>
        <begin position="113"/>
        <end position="134"/>
    </location>
</feature>
<feature type="domain" description="Major facilitator superfamily (MFS) profile" evidence="9">
    <location>
        <begin position="75"/>
        <end position="506"/>
    </location>
</feature>
<feature type="transmembrane region" description="Helical" evidence="8">
    <location>
        <begin position="146"/>
        <end position="164"/>
    </location>
</feature>
<evidence type="ECO:0000256" key="1">
    <source>
        <dbReference type="ARBA" id="ARBA00004141"/>
    </source>
</evidence>
<evidence type="ECO:0000256" key="5">
    <source>
        <dbReference type="ARBA" id="ARBA00023136"/>
    </source>
</evidence>
<dbReference type="Proteomes" id="UP000277212">
    <property type="component" value="Unassembled WGS sequence"/>
</dbReference>
<comment type="subcellular location">
    <subcellularLocation>
        <location evidence="1">Membrane</location>
        <topology evidence="1">Multi-pass membrane protein</topology>
    </subcellularLocation>
</comment>
<feature type="transmembrane region" description="Helical" evidence="8">
    <location>
        <begin position="446"/>
        <end position="472"/>
    </location>
</feature>
<evidence type="ECO:0000256" key="7">
    <source>
        <dbReference type="SAM" id="MobiDB-lite"/>
    </source>
</evidence>
<dbReference type="InterPro" id="IPR001958">
    <property type="entry name" value="Tet-R_TetA/multi-R_MdtG-like"/>
</dbReference>
<dbReference type="AlphaFoldDB" id="A0A3M2SN15"/>
<dbReference type="EMBL" id="NKUJ01000013">
    <property type="protein sequence ID" value="RMJ18964.1"/>
    <property type="molecule type" value="Genomic_DNA"/>
</dbReference>
<dbReference type="InterPro" id="IPR011701">
    <property type="entry name" value="MFS"/>
</dbReference>
<dbReference type="OrthoDB" id="419616at2759"/>
<feature type="transmembrane region" description="Helical" evidence="8">
    <location>
        <begin position="410"/>
        <end position="434"/>
    </location>
</feature>
<feature type="transmembrane region" description="Helical" evidence="8">
    <location>
        <begin position="306"/>
        <end position="333"/>
    </location>
</feature>
<dbReference type="CDD" id="cd17330">
    <property type="entry name" value="MFS_SLC46_TetA_like"/>
    <property type="match status" value="1"/>
</dbReference>
<feature type="transmembrane region" description="Helical" evidence="8">
    <location>
        <begin position="345"/>
        <end position="367"/>
    </location>
</feature>
<dbReference type="InterPro" id="IPR020846">
    <property type="entry name" value="MFS_dom"/>
</dbReference>
<gene>
    <name evidence="10" type="ORF">CDV36_001384</name>
</gene>
<dbReference type="PANTHER" id="PTHR23504:SF3">
    <property type="entry name" value="MAJOR FACILITATOR SUPERFAMILY (MFS) PROFILE DOMAIN-CONTAINING PROTEIN"/>
    <property type="match status" value="1"/>
</dbReference>
<protein>
    <recommendedName>
        <fullName evidence="9">Major facilitator superfamily (MFS) profile domain-containing protein</fullName>
    </recommendedName>
</protein>
<dbReference type="PANTHER" id="PTHR23504">
    <property type="entry name" value="MAJOR FACILITATOR SUPERFAMILY DOMAIN-CONTAINING PROTEIN 10"/>
    <property type="match status" value="1"/>
</dbReference>
<evidence type="ECO:0000256" key="4">
    <source>
        <dbReference type="ARBA" id="ARBA00022989"/>
    </source>
</evidence>
<keyword evidence="2" id="KW-0813">Transport</keyword>
<keyword evidence="5 8" id="KW-0472">Membrane</keyword>
<accession>A0A3M2SN15</accession>
<dbReference type="PRINTS" id="PR01035">
    <property type="entry name" value="TCRTETA"/>
</dbReference>
<feature type="compositionally biased region" description="Basic and acidic residues" evidence="7">
    <location>
        <begin position="58"/>
        <end position="67"/>
    </location>
</feature>
<feature type="transmembrane region" description="Helical" evidence="8">
    <location>
        <begin position="379"/>
        <end position="398"/>
    </location>
</feature>
<feature type="region of interest" description="Disordered" evidence="7">
    <location>
        <begin position="1"/>
        <end position="67"/>
    </location>
</feature>
<dbReference type="PROSITE" id="PS50850">
    <property type="entry name" value="MFS"/>
    <property type="match status" value="1"/>
</dbReference>
<feature type="transmembrane region" description="Helical" evidence="8">
    <location>
        <begin position="247"/>
        <end position="269"/>
    </location>
</feature>
<evidence type="ECO:0000259" key="9">
    <source>
        <dbReference type="PROSITE" id="PS50850"/>
    </source>
</evidence>
<feature type="compositionally biased region" description="Polar residues" evidence="7">
    <location>
        <begin position="32"/>
        <end position="44"/>
    </location>
</feature>
<keyword evidence="11" id="KW-1185">Reference proteome</keyword>
<dbReference type="SUPFAM" id="SSF103473">
    <property type="entry name" value="MFS general substrate transporter"/>
    <property type="match status" value="1"/>
</dbReference>
<feature type="transmembrane region" description="Helical" evidence="8">
    <location>
        <begin position="170"/>
        <end position="191"/>
    </location>
</feature>
<evidence type="ECO:0000256" key="3">
    <source>
        <dbReference type="ARBA" id="ARBA00022692"/>
    </source>
</evidence>
<proteinExistence type="predicted"/>
<reference evidence="10 11" key="1">
    <citation type="submission" date="2017-06" db="EMBL/GenBank/DDBJ databases">
        <title>Comparative genomic analysis of Ambrosia Fusariam Clade fungi.</title>
        <authorList>
            <person name="Stajich J.E."/>
            <person name="Carrillo J."/>
            <person name="Kijimoto T."/>
            <person name="Eskalen A."/>
            <person name="O'Donnell K."/>
            <person name="Kasson M."/>
        </authorList>
    </citation>
    <scope>NUCLEOTIDE SEQUENCE [LARGE SCALE GENOMIC DNA]</scope>
    <source>
        <strain evidence="10">UCR3666</strain>
    </source>
</reference>
<dbReference type="Gene3D" id="1.20.1250.20">
    <property type="entry name" value="MFS general substrate transporter like domains"/>
    <property type="match status" value="1"/>
</dbReference>
<organism evidence="10 11">
    <name type="scientific">Fusarium kuroshium</name>
    <dbReference type="NCBI Taxonomy" id="2010991"/>
    <lineage>
        <taxon>Eukaryota</taxon>
        <taxon>Fungi</taxon>
        <taxon>Dikarya</taxon>
        <taxon>Ascomycota</taxon>
        <taxon>Pezizomycotina</taxon>
        <taxon>Sordariomycetes</taxon>
        <taxon>Hypocreomycetidae</taxon>
        <taxon>Hypocreales</taxon>
        <taxon>Nectriaceae</taxon>
        <taxon>Fusarium</taxon>
        <taxon>Fusarium solani species complex</taxon>
    </lineage>
</organism>
<dbReference type="GO" id="GO:0022857">
    <property type="term" value="F:transmembrane transporter activity"/>
    <property type="evidence" value="ECO:0007669"/>
    <property type="project" value="InterPro"/>
</dbReference>
<sequence>MAAAPRRRSQSPFRDASETTPLLGDGLEVDTEASTLIGTATPTVRSGAGTPGPGTPGDDARPEDVKPNKPLPKLQIFLLCYARMTEPIAFFCIFPFIAQMVQENGHLPTSDVGFYSGLIESLFSATQMLVLISWGRLADRIGRKPILVITLVGTAVGPALFGMAKTLPQMILFRCLAGVFSGSSLVIRTMISEHSTPETQARAFSWFAFAGNLGLFIGPIIGGVLANPATQYPGSFGKNKFFLEYPYALPGFVTGVISATSALTSALFLKETLKKRGTDELSHREITSSKPPLSTWQLLKAPGVSIVLWVYGHAMFLAFAFTAIMPVVLYTPVDMGGVEFDSFKISMYMAVQGASQAMWLVLAFPALQHRFGTKGVMKMCGFAYPFFFAGYILLNTLLRADTHLTTVLFWTFGAVVAVIGPGVSMAFTGVQLAVNDVAPDSHVLGTLNAVALTLSSGIRSIVPGAATAIYAVGVRGQILWGHLAWVILIPLAAAFAVACEYLPEGRRPKDDDENDENES</sequence>
<keyword evidence="4 8" id="KW-1133">Transmembrane helix</keyword>
<dbReference type="Pfam" id="PF07690">
    <property type="entry name" value="MFS_1"/>
    <property type="match status" value="1"/>
</dbReference>
<evidence type="ECO:0000313" key="10">
    <source>
        <dbReference type="EMBL" id="RMJ18964.1"/>
    </source>
</evidence>
<evidence type="ECO:0000256" key="8">
    <source>
        <dbReference type="SAM" id="Phobius"/>
    </source>
</evidence>
<feature type="transmembrane region" description="Helical" evidence="8">
    <location>
        <begin position="478"/>
        <end position="499"/>
    </location>
</feature>
<comment type="caution">
    <text evidence="10">The sequence shown here is derived from an EMBL/GenBank/DDBJ whole genome shotgun (WGS) entry which is preliminary data.</text>
</comment>
<keyword evidence="6" id="KW-0325">Glycoprotein</keyword>
<evidence type="ECO:0000256" key="2">
    <source>
        <dbReference type="ARBA" id="ARBA00022448"/>
    </source>
</evidence>
<dbReference type="InterPro" id="IPR036259">
    <property type="entry name" value="MFS_trans_sf"/>
</dbReference>